<dbReference type="PROSITE" id="PS01333">
    <property type="entry name" value="PYRASE_GLU"/>
    <property type="match status" value="1"/>
</dbReference>
<feature type="active site" evidence="9">
    <location>
        <position position="169"/>
    </location>
</feature>
<evidence type="ECO:0000256" key="4">
    <source>
        <dbReference type="ARBA" id="ARBA00006641"/>
    </source>
</evidence>
<dbReference type="GO" id="GO:0005829">
    <property type="term" value="C:cytosol"/>
    <property type="evidence" value="ECO:0007669"/>
    <property type="project" value="InterPro"/>
</dbReference>
<name>A0A1H2PKW8_9BURK</name>
<sequence>MTEQIVLLAGFEPFEKEPVNASWEAARLLDGQMVGGARIVARQLSCVFDKSREELGAALDTLRPCLVVAAGVAGGRTELSVERVAINVDDARIPDNAGAQPVDRPIVADGPAAYFSTLPIKRVVHAMRAAGVPAAVSQTAGTFVCNHIFYALMHALAGRDDAPRAGFIHVPYLPSQTAARPGVASVSVEIIATGLRVAIAEALRPGPDLVETGGALH</sequence>
<dbReference type="Proteomes" id="UP000243719">
    <property type="component" value="Unassembled WGS sequence"/>
</dbReference>
<feature type="active site" evidence="9 11">
    <location>
        <position position="145"/>
    </location>
</feature>
<keyword evidence="13" id="KW-1185">Reference proteome</keyword>
<dbReference type="GO" id="GO:0006508">
    <property type="term" value="P:proteolysis"/>
    <property type="evidence" value="ECO:0007669"/>
    <property type="project" value="UniProtKB-KW"/>
</dbReference>
<dbReference type="PROSITE" id="PS01334">
    <property type="entry name" value="PYRASE_CYS"/>
    <property type="match status" value="1"/>
</dbReference>
<dbReference type="InterPro" id="IPR000816">
    <property type="entry name" value="Peptidase_C15"/>
</dbReference>
<evidence type="ECO:0000256" key="2">
    <source>
        <dbReference type="ARBA" id="ARBA00002280"/>
    </source>
</evidence>
<evidence type="ECO:0000256" key="10">
    <source>
        <dbReference type="PROSITE-ProRule" id="PRU10076"/>
    </source>
</evidence>
<dbReference type="GO" id="GO:0016920">
    <property type="term" value="F:pyroglutamyl-peptidase activity"/>
    <property type="evidence" value="ECO:0007669"/>
    <property type="project" value="UniProtKB-UniRule"/>
</dbReference>
<dbReference type="PANTHER" id="PTHR23402:SF1">
    <property type="entry name" value="PYROGLUTAMYL-PEPTIDASE I"/>
    <property type="match status" value="1"/>
</dbReference>
<evidence type="ECO:0000256" key="9">
    <source>
        <dbReference type="HAMAP-Rule" id="MF_00417"/>
    </source>
</evidence>
<gene>
    <name evidence="9" type="primary">pcp</name>
    <name evidence="12" type="ORF">SAMN05216551_101191</name>
</gene>
<dbReference type="RefSeq" id="WP_091904457.1">
    <property type="nucleotide sequence ID" value="NZ_FNLO01000001.1"/>
</dbReference>
<dbReference type="PIRSF" id="PIRSF015592">
    <property type="entry name" value="Prld-crbxl_pptds"/>
    <property type="match status" value="1"/>
</dbReference>
<evidence type="ECO:0000256" key="3">
    <source>
        <dbReference type="ARBA" id="ARBA00004496"/>
    </source>
</evidence>
<comment type="subunit">
    <text evidence="9">Homotetramer.</text>
</comment>
<dbReference type="InterPro" id="IPR033693">
    <property type="entry name" value="PGPEP1_Glu_AS"/>
</dbReference>
<keyword evidence="7 9" id="KW-0378">Hydrolase</keyword>
<dbReference type="PANTHER" id="PTHR23402">
    <property type="entry name" value="PROTEASE FAMILY C15 PYROGLUTAMYL-PEPTIDASE I-RELATED"/>
    <property type="match status" value="1"/>
</dbReference>
<organism evidence="12 13">
    <name type="scientific">Chitinasiproducens palmae</name>
    <dbReference type="NCBI Taxonomy" id="1770053"/>
    <lineage>
        <taxon>Bacteria</taxon>
        <taxon>Pseudomonadati</taxon>
        <taxon>Pseudomonadota</taxon>
        <taxon>Betaproteobacteria</taxon>
        <taxon>Burkholderiales</taxon>
        <taxon>Burkholderiaceae</taxon>
        <taxon>Chitinasiproducens</taxon>
    </lineage>
</organism>
<comment type="catalytic activity">
    <reaction evidence="1 9 10">
        <text>Release of an N-terminal pyroglutamyl group from a polypeptide, the second amino acid generally not being Pro.</text>
        <dbReference type="EC" id="3.4.19.3"/>
    </reaction>
</comment>
<dbReference type="STRING" id="1770053.SAMN05216551_101191"/>
<proteinExistence type="inferred from homology"/>
<dbReference type="FunFam" id="3.40.630.20:FF:000001">
    <property type="entry name" value="Pyrrolidone-carboxylate peptidase"/>
    <property type="match status" value="1"/>
</dbReference>
<evidence type="ECO:0000256" key="5">
    <source>
        <dbReference type="ARBA" id="ARBA00022490"/>
    </source>
</evidence>
<keyword evidence="8 9" id="KW-0788">Thiol protease</keyword>
<evidence type="ECO:0000313" key="13">
    <source>
        <dbReference type="Proteomes" id="UP000243719"/>
    </source>
</evidence>
<keyword evidence="6 9" id="KW-0645">Protease</keyword>
<dbReference type="EC" id="3.4.19.3" evidence="9"/>
<evidence type="ECO:0000256" key="1">
    <source>
        <dbReference type="ARBA" id="ARBA00001770"/>
    </source>
</evidence>
<keyword evidence="5 9" id="KW-0963">Cytoplasm</keyword>
<dbReference type="CDD" id="cd00501">
    <property type="entry name" value="Peptidase_C15"/>
    <property type="match status" value="1"/>
</dbReference>
<dbReference type="Pfam" id="PF01470">
    <property type="entry name" value="Peptidase_C15"/>
    <property type="match status" value="1"/>
</dbReference>
<comment type="similarity">
    <text evidence="4 9">Belongs to the peptidase C15 family.</text>
</comment>
<evidence type="ECO:0000256" key="11">
    <source>
        <dbReference type="PROSITE-ProRule" id="PRU10077"/>
    </source>
</evidence>
<reference evidence="13" key="1">
    <citation type="submission" date="2016-09" db="EMBL/GenBank/DDBJ databases">
        <authorList>
            <person name="Varghese N."/>
            <person name="Submissions S."/>
        </authorList>
    </citation>
    <scope>NUCLEOTIDE SEQUENCE [LARGE SCALE GENOMIC DNA]</scope>
    <source>
        <strain evidence="13">JS23</strain>
    </source>
</reference>
<evidence type="ECO:0000256" key="6">
    <source>
        <dbReference type="ARBA" id="ARBA00022670"/>
    </source>
</evidence>
<dbReference type="HAMAP" id="MF_00417">
    <property type="entry name" value="Pyrrolid_peptidase"/>
    <property type="match status" value="1"/>
</dbReference>
<dbReference type="InterPro" id="IPR029762">
    <property type="entry name" value="PGP-I_bact-type"/>
</dbReference>
<evidence type="ECO:0000256" key="7">
    <source>
        <dbReference type="ARBA" id="ARBA00022801"/>
    </source>
</evidence>
<evidence type="ECO:0000256" key="8">
    <source>
        <dbReference type="ARBA" id="ARBA00022807"/>
    </source>
</evidence>
<protein>
    <recommendedName>
        <fullName evidence="9">Pyrrolidone-carboxylate peptidase</fullName>
        <ecNumber evidence="9">3.4.19.3</ecNumber>
    </recommendedName>
    <alternativeName>
        <fullName evidence="9">5-oxoprolyl-peptidase</fullName>
    </alternativeName>
    <alternativeName>
        <fullName evidence="9">Pyroglutamyl-peptidase I</fullName>
        <shortName evidence="9">PGP-I</shortName>
        <shortName evidence="9">Pyrase</shortName>
    </alternativeName>
</protein>
<dbReference type="OrthoDB" id="9779738at2"/>
<dbReference type="NCBIfam" id="NF009676">
    <property type="entry name" value="PRK13197.1"/>
    <property type="match status" value="1"/>
</dbReference>
<dbReference type="Gene3D" id="3.40.630.20">
    <property type="entry name" value="Peptidase C15, pyroglutamyl peptidase I-like"/>
    <property type="match status" value="1"/>
</dbReference>
<feature type="active site" evidence="9 10">
    <location>
        <position position="82"/>
    </location>
</feature>
<accession>A0A1H2PKW8</accession>
<dbReference type="InterPro" id="IPR036440">
    <property type="entry name" value="Peptidase_C15-like_sf"/>
</dbReference>
<dbReference type="EMBL" id="FNLO01000001">
    <property type="protein sequence ID" value="SDV46237.1"/>
    <property type="molecule type" value="Genomic_DNA"/>
</dbReference>
<dbReference type="SUPFAM" id="SSF53182">
    <property type="entry name" value="Pyrrolidone carboxyl peptidase (pyroglutamate aminopeptidase)"/>
    <property type="match status" value="1"/>
</dbReference>
<dbReference type="InterPro" id="IPR033694">
    <property type="entry name" value="PGPEP1_Cys_AS"/>
</dbReference>
<dbReference type="InterPro" id="IPR016125">
    <property type="entry name" value="Peptidase_C15-like"/>
</dbReference>
<dbReference type="AlphaFoldDB" id="A0A1H2PKW8"/>
<comment type="function">
    <text evidence="2 9">Removes 5-oxoproline from various penultimate amino acid residues except L-proline.</text>
</comment>
<dbReference type="PRINTS" id="PR00706">
    <property type="entry name" value="PYROGLUPTASE"/>
</dbReference>
<evidence type="ECO:0000313" key="12">
    <source>
        <dbReference type="EMBL" id="SDV46237.1"/>
    </source>
</evidence>
<dbReference type="NCBIfam" id="TIGR00504">
    <property type="entry name" value="pyro_pdase"/>
    <property type="match status" value="1"/>
</dbReference>
<comment type="subcellular location">
    <subcellularLocation>
        <location evidence="3 9">Cytoplasm</location>
    </subcellularLocation>
</comment>